<dbReference type="Proteomes" id="UP000772434">
    <property type="component" value="Unassembled WGS sequence"/>
</dbReference>
<dbReference type="SMART" id="SM01111">
    <property type="entry name" value="CVNH"/>
    <property type="match status" value="1"/>
</dbReference>
<accession>A0A9P5TXX8</accession>
<proteinExistence type="predicted"/>
<dbReference type="InterPro" id="IPR036673">
    <property type="entry name" value="Cyanovirin-N_sf"/>
</dbReference>
<keyword evidence="4" id="KW-1185">Reference proteome</keyword>
<evidence type="ECO:0000313" key="4">
    <source>
        <dbReference type="Proteomes" id="UP000772434"/>
    </source>
</evidence>
<feature type="domain" description="Cyanovirin-N" evidence="2">
    <location>
        <begin position="47"/>
        <end position="145"/>
    </location>
</feature>
<comment type="caution">
    <text evidence="3">The sequence shown here is derived from an EMBL/GenBank/DDBJ whole genome shotgun (WGS) entry which is preliminary data.</text>
</comment>
<feature type="compositionally biased region" description="Polar residues" evidence="1">
    <location>
        <begin position="1"/>
        <end position="18"/>
    </location>
</feature>
<organism evidence="3 4">
    <name type="scientific">Rhodocollybia butyracea</name>
    <dbReference type="NCBI Taxonomy" id="206335"/>
    <lineage>
        <taxon>Eukaryota</taxon>
        <taxon>Fungi</taxon>
        <taxon>Dikarya</taxon>
        <taxon>Basidiomycota</taxon>
        <taxon>Agaricomycotina</taxon>
        <taxon>Agaricomycetes</taxon>
        <taxon>Agaricomycetidae</taxon>
        <taxon>Agaricales</taxon>
        <taxon>Marasmiineae</taxon>
        <taxon>Omphalotaceae</taxon>
        <taxon>Rhodocollybia</taxon>
    </lineage>
</organism>
<feature type="region of interest" description="Disordered" evidence="1">
    <location>
        <begin position="1"/>
        <end position="31"/>
    </location>
</feature>
<dbReference type="Pfam" id="PF08881">
    <property type="entry name" value="CVNH"/>
    <property type="match status" value="1"/>
</dbReference>
<reference evidence="3" key="1">
    <citation type="submission" date="2020-11" db="EMBL/GenBank/DDBJ databases">
        <authorList>
            <consortium name="DOE Joint Genome Institute"/>
            <person name="Ahrendt S."/>
            <person name="Riley R."/>
            <person name="Andreopoulos W."/>
            <person name="Labutti K."/>
            <person name="Pangilinan J."/>
            <person name="Ruiz-Duenas F.J."/>
            <person name="Barrasa J.M."/>
            <person name="Sanchez-Garcia M."/>
            <person name="Camarero S."/>
            <person name="Miyauchi S."/>
            <person name="Serrano A."/>
            <person name="Linde D."/>
            <person name="Babiker R."/>
            <person name="Drula E."/>
            <person name="Ayuso-Fernandez I."/>
            <person name="Pacheco R."/>
            <person name="Padilla G."/>
            <person name="Ferreira P."/>
            <person name="Barriuso J."/>
            <person name="Kellner H."/>
            <person name="Castanera R."/>
            <person name="Alfaro M."/>
            <person name="Ramirez L."/>
            <person name="Pisabarro A.G."/>
            <person name="Kuo A."/>
            <person name="Tritt A."/>
            <person name="Lipzen A."/>
            <person name="He G."/>
            <person name="Yan M."/>
            <person name="Ng V."/>
            <person name="Cullen D."/>
            <person name="Martin F."/>
            <person name="Rosso M.-N."/>
            <person name="Henrissat B."/>
            <person name="Hibbett D."/>
            <person name="Martinez A.T."/>
            <person name="Grigoriev I.V."/>
        </authorList>
    </citation>
    <scope>NUCLEOTIDE SEQUENCE</scope>
    <source>
        <strain evidence="3">AH 40177</strain>
    </source>
</reference>
<evidence type="ECO:0000259" key="2">
    <source>
        <dbReference type="SMART" id="SM01111"/>
    </source>
</evidence>
<dbReference type="InterPro" id="IPR011058">
    <property type="entry name" value="Cyanovirin-N"/>
</dbReference>
<dbReference type="OrthoDB" id="3056812at2759"/>
<protein>
    <recommendedName>
        <fullName evidence="2">Cyanovirin-N domain-containing protein</fullName>
    </recommendedName>
</protein>
<dbReference type="Gene3D" id="2.30.60.10">
    <property type="entry name" value="Cyanovirin-N"/>
    <property type="match status" value="1"/>
</dbReference>
<evidence type="ECO:0000313" key="3">
    <source>
        <dbReference type="EMBL" id="KAF9058609.1"/>
    </source>
</evidence>
<dbReference type="EMBL" id="JADNRY010000362">
    <property type="protein sequence ID" value="KAF9058609.1"/>
    <property type="molecule type" value="Genomic_DNA"/>
</dbReference>
<dbReference type="SUPFAM" id="SSF51322">
    <property type="entry name" value="Cyanovirin-N"/>
    <property type="match status" value="1"/>
</dbReference>
<sequence>MNSLVRTTSESTSGSLTAVSERGQHFSESNYSETRSSFKSVRTMTMSLAQSSRNLQISAEGVLSAECLLADGEHWRVSTFDLYNYLGINQGELKWGYKDFHHACEHFRSEGTKLMVRCKLADGQTKECWFNLANKLRVDNGVIVVIEYHESLSTMFSEVPWMKYKIVAEHDFSLLTSHPVMQATMHRIAQSTMEHVSTQTSSIMSLAIAQAIEVVSKSAYEHISQSLEVMVQGVGRNAQVHLSGNTPSKLHCIVDGDIMLTNKDVKDSEDSSLAKAE</sequence>
<dbReference type="AlphaFoldDB" id="A0A9P5TXX8"/>
<name>A0A9P5TXX8_9AGAR</name>
<evidence type="ECO:0000256" key="1">
    <source>
        <dbReference type="SAM" id="MobiDB-lite"/>
    </source>
</evidence>
<gene>
    <name evidence="3" type="ORF">BDP27DRAFT_562503</name>
</gene>